<protein>
    <submittedName>
        <fullName evidence="8">Cytochrome c553</fullName>
    </submittedName>
</protein>
<dbReference type="Pfam" id="PF00034">
    <property type="entry name" value="Cytochrom_C"/>
    <property type="match status" value="1"/>
</dbReference>
<dbReference type="InterPro" id="IPR036909">
    <property type="entry name" value="Cyt_c-like_dom_sf"/>
</dbReference>
<dbReference type="InterPro" id="IPR009056">
    <property type="entry name" value="Cyt_c-like_dom"/>
</dbReference>
<feature type="signal peptide" evidence="6">
    <location>
        <begin position="1"/>
        <end position="23"/>
    </location>
</feature>
<dbReference type="AlphaFoldDB" id="A0A4R6YYV1"/>
<feature type="binding site" description="axial binding residue" evidence="5">
    <location>
        <position position="45"/>
    </location>
    <ligand>
        <name>heme c</name>
        <dbReference type="ChEBI" id="CHEBI:61717"/>
        <label>1</label>
    </ligand>
    <ligandPart>
        <name>Fe</name>
        <dbReference type="ChEBI" id="CHEBI:18248"/>
    </ligandPart>
</feature>
<evidence type="ECO:0000256" key="6">
    <source>
        <dbReference type="SAM" id="SignalP"/>
    </source>
</evidence>
<evidence type="ECO:0000259" key="7">
    <source>
        <dbReference type="PROSITE" id="PS51007"/>
    </source>
</evidence>
<feature type="domain" description="Cytochrome c" evidence="7">
    <location>
        <begin position="132"/>
        <end position="215"/>
    </location>
</feature>
<dbReference type="GO" id="GO:0042597">
    <property type="term" value="C:periplasmic space"/>
    <property type="evidence" value="ECO:0007669"/>
    <property type="project" value="InterPro"/>
</dbReference>
<evidence type="ECO:0000313" key="8">
    <source>
        <dbReference type="EMBL" id="TDR44003.1"/>
    </source>
</evidence>
<feature type="chain" id="PRO_5020584852" evidence="6">
    <location>
        <begin position="24"/>
        <end position="247"/>
    </location>
</feature>
<keyword evidence="6" id="KW-0732">Signal</keyword>
<dbReference type="PANTHER" id="PTHR33751">
    <property type="entry name" value="CBB3-TYPE CYTOCHROME C OXIDASE SUBUNIT FIXP"/>
    <property type="match status" value="1"/>
</dbReference>
<comment type="caution">
    <text evidence="8">The sequence shown here is derived from an EMBL/GenBank/DDBJ whole genome shotgun (WGS) entry which is preliminary data.</text>
</comment>
<dbReference type="SUPFAM" id="SSF46626">
    <property type="entry name" value="Cytochrome c"/>
    <property type="match status" value="2"/>
</dbReference>
<accession>A0A4R6YYV1</accession>
<feature type="binding site" description="covalent" evidence="4">
    <location>
        <position position="149"/>
    </location>
    <ligand>
        <name>heme c</name>
        <dbReference type="ChEBI" id="CHEBI:61717"/>
        <label>2</label>
    </ligand>
</feature>
<feature type="binding site" description="covalent" evidence="4">
    <location>
        <position position="44"/>
    </location>
    <ligand>
        <name>heme c</name>
        <dbReference type="ChEBI" id="CHEBI:61717"/>
        <label>1</label>
    </ligand>
</feature>
<evidence type="ECO:0000256" key="1">
    <source>
        <dbReference type="ARBA" id="ARBA00022617"/>
    </source>
</evidence>
<dbReference type="Gene3D" id="1.10.760.10">
    <property type="entry name" value="Cytochrome c-like domain"/>
    <property type="match status" value="2"/>
</dbReference>
<dbReference type="GO" id="GO:0009055">
    <property type="term" value="F:electron transfer activity"/>
    <property type="evidence" value="ECO:0007669"/>
    <property type="project" value="InterPro"/>
</dbReference>
<dbReference type="PROSITE" id="PS51007">
    <property type="entry name" value="CYTC"/>
    <property type="match status" value="1"/>
</dbReference>
<feature type="binding site" description="axial binding residue" evidence="5">
    <location>
        <position position="192"/>
    </location>
    <ligand>
        <name>heme c</name>
        <dbReference type="ChEBI" id="CHEBI:61717"/>
        <label>2</label>
    </ligand>
    <ligandPart>
        <name>Fe</name>
        <dbReference type="ChEBI" id="CHEBI:18248"/>
    </ligandPart>
</feature>
<dbReference type="PIRSF" id="PIRSF000005">
    <property type="entry name" value="Cytochrome_c4"/>
    <property type="match status" value="1"/>
</dbReference>
<reference evidence="8 9" key="1">
    <citation type="submission" date="2019-03" db="EMBL/GenBank/DDBJ databases">
        <title>Genomic Encyclopedia of Type Strains, Phase IV (KMG-IV): sequencing the most valuable type-strain genomes for metagenomic binning, comparative biology and taxonomic classification.</title>
        <authorList>
            <person name="Goeker M."/>
        </authorList>
    </citation>
    <scope>NUCLEOTIDE SEQUENCE [LARGE SCALE GENOMIC DNA]</scope>
    <source>
        <strain evidence="8 9">DSM 21667</strain>
    </source>
</reference>
<feature type="binding site" description="covalent" evidence="4">
    <location>
        <position position="41"/>
    </location>
    <ligand>
        <name>heme c</name>
        <dbReference type="ChEBI" id="CHEBI:61717"/>
        <label>1</label>
    </ligand>
</feature>
<evidence type="ECO:0000256" key="4">
    <source>
        <dbReference type="PIRSR" id="PIRSR000005-1"/>
    </source>
</evidence>
<evidence type="ECO:0000256" key="2">
    <source>
        <dbReference type="ARBA" id="ARBA00022723"/>
    </source>
</evidence>
<dbReference type="Proteomes" id="UP000295293">
    <property type="component" value="Unassembled WGS sequence"/>
</dbReference>
<gene>
    <name evidence="8" type="ORF">DFR29_106148</name>
</gene>
<keyword evidence="9" id="KW-1185">Reference proteome</keyword>
<feature type="binding site" description="covalent" evidence="4">
    <location>
        <position position="146"/>
    </location>
    <ligand>
        <name>heme c</name>
        <dbReference type="ChEBI" id="CHEBI:61717"/>
        <label>2</label>
    </ligand>
</feature>
<dbReference type="GO" id="GO:0020037">
    <property type="term" value="F:heme binding"/>
    <property type="evidence" value="ECO:0007669"/>
    <property type="project" value="InterPro"/>
</dbReference>
<evidence type="ECO:0000256" key="5">
    <source>
        <dbReference type="PIRSR" id="PIRSR000005-2"/>
    </source>
</evidence>
<dbReference type="PANTHER" id="PTHR33751:SF11">
    <property type="entry name" value="BLL4483 PROTEIN"/>
    <property type="match status" value="1"/>
</dbReference>
<evidence type="ECO:0000313" key="9">
    <source>
        <dbReference type="Proteomes" id="UP000295293"/>
    </source>
</evidence>
<dbReference type="InterPro" id="IPR024167">
    <property type="entry name" value="Cytochrome_c4-like"/>
</dbReference>
<organism evidence="8 9">
    <name type="scientific">Tahibacter aquaticus</name>
    <dbReference type="NCBI Taxonomy" id="520092"/>
    <lineage>
        <taxon>Bacteria</taxon>
        <taxon>Pseudomonadati</taxon>
        <taxon>Pseudomonadota</taxon>
        <taxon>Gammaproteobacteria</taxon>
        <taxon>Lysobacterales</taxon>
        <taxon>Rhodanobacteraceae</taxon>
        <taxon>Tahibacter</taxon>
    </lineage>
</organism>
<name>A0A4R6YYV1_9GAMM</name>
<feature type="binding site" description="axial binding residue" evidence="5">
    <location>
        <position position="150"/>
    </location>
    <ligand>
        <name>heme c</name>
        <dbReference type="ChEBI" id="CHEBI:61717"/>
        <label>2</label>
    </ligand>
    <ligandPart>
        <name>Fe</name>
        <dbReference type="ChEBI" id="CHEBI:18248"/>
    </ligandPart>
</feature>
<keyword evidence="1 4" id="KW-0349">Heme</keyword>
<dbReference type="InterPro" id="IPR050597">
    <property type="entry name" value="Cytochrome_c_Oxidase_Subunit"/>
</dbReference>
<sequence>MRVMKSYCYLWLAFAALASPSPAAPPATQADTDLSERLAACTTCHGKHGEGMTASEYYPHLAGKPAQYLFQQLRAFRDGDRQYAQMGWLLRNMDDAYLHAIAMHFAAMPPRTRAQGSTAKALPAETADKALQLVEHGDPARGLPACKACHGSALTGLEPGVPALVGLPEDYIVAQFGGWLTGVRTARAPDCMAQVAQALDPREIRAVAAWLSRQGHDEPVPPAAAGSLVLPLTCADLPHAPAMAVQP</sequence>
<proteinExistence type="predicted"/>
<dbReference type="GO" id="GO:0005506">
    <property type="term" value="F:iron ion binding"/>
    <property type="evidence" value="ECO:0007669"/>
    <property type="project" value="InterPro"/>
</dbReference>
<feature type="binding site" description="axial binding residue" evidence="5">
    <location>
        <position position="86"/>
    </location>
    <ligand>
        <name>heme c</name>
        <dbReference type="ChEBI" id="CHEBI:61717"/>
        <label>1</label>
    </ligand>
    <ligandPart>
        <name>Fe</name>
        <dbReference type="ChEBI" id="CHEBI:18248"/>
    </ligandPart>
</feature>
<keyword evidence="3 5" id="KW-0408">Iron</keyword>
<comment type="PTM">
    <text evidence="4">Binds 2 heme c groups covalently per subunit.</text>
</comment>
<evidence type="ECO:0000256" key="3">
    <source>
        <dbReference type="ARBA" id="ARBA00023004"/>
    </source>
</evidence>
<dbReference type="EMBL" id="SNZH01000006">
    <property type="protein sequence ID" value="TDR44003.1"/>
    <property type="molecule type" value="Genomic_DNA"/>
</dbReference>
<keyword evidence="2 5" id="KW-0479">Metal-binding</keyword>